<accession>X0VJB7</accession>
<name>X0VJB7_9ZZZZ</name>
<dbReference type="AlphaFoldDB" id="X0VJB7"/>
<dbReference type="PANTHER" id="PTHR41775">
    <property type="entry name" value="SECRETED PROTEIN-RELATED"/>
    <property type="match status" value="1"/>
</dbReference>
<organism evidence="1">
    <name type="scientific">marine sediment metagenome</name>
    <dbReference type="NCBI Taxonomy" id="412755"/>
    <lineage>
        <taxon>unclassified sequences</taxon>
        <taxon>metagenomes</taxon>
        <taxon>ecological metagenomes</taxon>
    </lineage>
</organism>
<comment type="caution">
    <text evidence="1">The sequence shown here is derived from an EMBL/GenBank/DDBJ whole genome shotgun (WGS) entry which is preliminary data.</text>
</comment>
<feature type="non-terminal residue" evidence="1">
    <location>
        <position position="267"/>
    </location>
</feature>
<dbReference type="PANTHER" id="PTHR41775:SF1">
    <property type="entry name" value="PEPTIDASE M6-LIKE DOMAIN-CONTAINING PROTEIN"/>
    <property type="match status" value="1"/>
</dbReference>
<gene>
    <name evidence="1" type="ORF">S01H1_41302</name>
</gene>
<protein>
    <submittedName>
        <fullName evidence="1">Uncharacterized protein</fullName>
    </submittedName>
</protein>
<sequence length="267" mass="29765">LDTGTYYTPGDNNDHPLVDWCVMGYYGYNIMSYGTRQDPGHHCAWTKTQLGFVTPQVLSQSQRRIEILEAETNPVVYKIVRPGDSDEYFLLENRNTVSSSKFDHLDSDFSAYWTWFTPGQNQKDPGLLVLHVDDDMPGNNGQPSYAHYMVTVEDAGYDPATPWDGVSEFSREWHPYEMRIGAPFAAEDPGQASFTPNSVPSSDWYGLSSGIWITNISESDSIMTFDLGFGNAWPAVVEHHPVSLDTVVSFGDSLLLSAVVVDEDGDP</sequence>
<proteinExistence type="predicted"/>
<dbReference type="EMBL" id="BARS01026191">
    <property type="protein sequence ID" value="GAG12573.1"/>
    <property type="molecule type" value="Genomic_DNA"/>
</dbReference>
<feature type="non-terminal residue" evidence="1">
    <location>
        <position position="1"/>
    </location>
</feature>
<evidence type="ECO:0000313" key="1">
    <source>
        <dbReference type="EMBL" id="GAG12573.1"/>
    </source>
</evidence>
<reference evidence="1" key="1">
    <citation type="journal article" date="2014" name="Front. Microbiol.">
        <title>High frequency of phylogenetically diverse reductive dehalogenase-homologous genes in deep subseafloor sedimentary metagenomes.</title>
        <authorList>
            <person name="Kawai M."/>
            <person name="Futagami T."/>
            <person name="Toyoda A."/>
            <person name="Takaki Y."/>
            <person name="Nishi S."/>
            <person name="Hori S."/>
            <person name="Arai W."/>
            <person name="Tsubouchi T."/>
            <person name="Morono Y."/>
            <person name="Uchiyama I."/>
            <person name="Ito T."/>
            <person name="Fujiyama A."/>
            <person name="Inagaki F."/>
            <person name="Takami H."/>
        </authorList>
    </citation>
    <scope>NUCLEOTIDE SEQUENCE</scope>
    <source>
        <strain evidence="1">Expedition CK06-06</strain>
    </source>
</reference>